<keyword evidence="2" id="KW-0812">Transmembrane</keyword>
<proteinExistence type="predicted"/>
<organism evidence="3 4">
    <name type="scientific">Coniochaeta hoffmannii</name>
    <dbReference type="NCBI Taxonomy" id="91930"/>
    <lineage>
        <taxon>Eukaryota</taxon>
        <taxon>Fungi</taxon>
        <taxon>Dikarya</taxon>
        <taxon>Ascomycota</taxon>
        <taxon>Pezizomycotina</taxon>
        <taxon>Sordariomycetes</taxon>
        <taxon>Sordariomycetidae</taxon>
        <taxon>Coniochaetales</taxon>
        <taxon>Coniochaetaceae</taxon>
        <taxon>Coniochaeta</taxon>
    </lineage>
</organism>
<protein>
    <submittedName>
        <fullName evidence="3">Uncharacterized protein</fullName>
    </submittedName>
</protein>
<dbReference type="AlphaFoldDB" id="A0AA38RCU7"/>
<comment type="caution">
    <text evidence="3">The sequence shown here is derived from an EMBL/GenBank/DDBJ whole genome shotgun (WGS) entry which is preliminary data.</text>
</comment>
<evidence type="ECO:0000313" key="3">
    <source>
        <dbReference type="EMBL" id="KAJ9137177.1"/>
    </source>
</evidence>
<keyword evidence="2" id="KW-0472">Membrane</keyword>
<keyword evidence="4" id="KW-1185">Reference proteome</keyword>
<feature type="transmembrane region" description="Helical" evidence="2">
    <location>
        <begin position="30"/>
        <end position="59"/>
    </location>
</feature>
<evidence type="ECO:0000256" key="1">
    <source>
        <dbReference type="SAM" id="MobiDB-lite"/>
    </source>
</evidence>
<dbReference type="EMBL" id="JANBVN010000164">
    <property type="protein sequence ID" value="KAJ9137177.1"/>
    <property type="molecule type" value="Genomic_DNA"/>
</dbReference>
<sequence length="106" mass="12058">MADMADETSWYSMIVELNILPFNLHHIIRMISWFFITLALAFTLPIAGLILYDFVLWIWRLLSTRTPALRPDDTIRTAPNMSRTSKSQISGAELAHAPLLDKPASD</sequence>
<reference evidence="3" key="1">
    <citation type="submission" date="2022-07" db="EMBL/GenBank/DDBJ databases">
        <title>Fungi with potential for degradation of polypropylene.</title>
        <authorList>
            <person name="Gostincar C."/>
        </authorList>
    </citation>
    <scope>NUCLEOTIDE SEQUENCE</scope>
    <source>
        <strain evidence="3">EXF-13287</strain>
    </source>
</reference>
<dbReference type="Proteomes" id="UP001174691">
    <property type="component" value="Unassembled WGS sequence"/>
</dbReference>
<evidence type="ECO:0000313" key="4">
    <source>
        <dbReference type="Proteomes" id="UP001174691"/>
    </source>
</evidence>
<keyword evidence="2" id="KW-1133">Transmembrane helix</keyword>
<name>A0AA38RCU7_9PEZI</name>
<evidence type="ECO:0000256" key="2">
    <source>
        <dbReference type="SAM" id="Phobius"/>
    </source>
</evidence>
<gene>
    <name evidence="3" type="ORF">NKR19_g8318</name>
</gene>
<accession>A0AA38RCU7</accession>
<feature type="region of interest" description="Disordered" evidence="1">
    <location>
        <begin position="73"/>
        <end position="106"/>
    </location>
</feature>
<feature type="compositionally biased region" description="Polar residues" evidence="1">
    <location>
        <begin position="77"/>
        <end position="90"/>
    </location>
</feature>